<gene>
    <name evidence="3" type="ordered locus">Htur_3378</name>
</gene>
<dbReference type="KEGG" id="htu:Htur_3378"/>
<dbReference type="SUPFAM" id="SSF101898">
    <property type="entry name" value="NHL repeat"/>
    <property type="match status" value="1"/>
</dbReference>
<feature type="compositionally biased region" description="Basic and acidic residues" evidence="1">
    <location>
        <begin position="49"/>
        <end position="62"/>
    </location>
</feature>
<dbReference type="HOGENOM" id="CLU_544707_0_0_2"/>
<keyword evidence="2" id="KW-0472">Membrane</keyword>
<sequence>MESERVDDRTQLVLLEGDHGFRPDDSSTAEAVVRVPAASFCSRVRYDGLEPTDRPPIDRPATEHPMSSQNARLETGGFVPFYRSYTKTWIHAVATAGLTAFGTLTIVHRWFAALALASYVVPPIVLYLRHGRGDDRADADRDASAPERGDSPTASEPEPDTPEPNREIESDRTGPDPDTSGPSRADPDTTAATDATGALEEDDSSGERDESTESDDSIERDETTGSSDTAESTAADETPGAVTRDARAEPAPESERGWHTVEAPTDATLRDVAVAAADDTADSSAAYAVGDGGIVLANAGDEWTSVLEDGPAAGGHDLRGVDATADGEAAWVAGDSGALGRIDAETGRHTDFTAPEDITDNWLGVAVGGASGAETVLLINGSGAVLRGTYDDGDGRALEWTGPEKPGSGSSLSGVALADDVIGYCCDTNDGVYETTDGGESFDRVGLEGADGTLTDVATAGRDDCLVSADDGVVHRYDGPTWTPERVADDALTGIARREERTMACAADGAVHERAGGAAGWERTDTDAAGALLAVSIGAARAVAVGEDGTIVARG</sequence>
<keyword evidence="4" id="KW-1185">Reference proteome</keyword>
<feature type="region of interest" description="Disordered" evidence="1">
    <location>
        <begin position="133"/>
        <end position="265"/>
    </location>
</feature>
<organism evidence="3 4">
    <name type="scientific">Haloterrigena turkmenica (strain ATCC 51198 / DSM 5511 / JCM 9101 / NCIMB 13204 / VKM B-1734 / 4k)</name>
    <name type="common">Halococcus turkmenicus</name>
    <dbReference type="NCBI Taxonomy" id="543526"/>
    <lineage>
        <taxon>Archaea</taxon>
        <taxon>Methanobacteriati</taxon>
        <taxon>Methanobacteriota</taxon>
        <taxon>Stenosarchaea group</taxon>
        <taxon>Halobacteria</taxon>
        <taxon>Halobacteriales</taxon>
        <taxon>Natrialbaceae</taxon>
        <taxon>Haloterrigena</taxon>
    </lineage>
</organism>
<dbReference type="EMBL" id="CP001860">
    <property type="protein sequence ID" value="ADB62241.1"/>
    <property type="molecule type" value="Genomic_DNA"/>
</dbReference>
<dbReference type="Proteomes" id="UP000001903">
    <property type="component" value="Chromosome"/>
</dbReference>
<feature type="transmembrane region" description="Helical" evidence="2">
    <location>
        <begin position="88"/>
        <end position="104"/>
    </location>
</feature>
<dbReference type="RefSeq" id="WP_012944497.1">
    <property type="nucleotide sequence ID" value="NC_013743.1"/>
</dbReference>
<name>D2RPT9_HALTV</name>
<dbReference type="GeneID" id="8743998"/>
<dbReference type="eggNOG" id="arCOG09128">
    <property type="taxonomic scope" value="Archaea"/>
</dbReference>
<feature type="region of interest" description="Disordered" evidence="1">
    <location>
        <begin position="49"/>
        <end position="69"/>
    </location>
</feature>
<feature type="compositionally biased region" description="Low complexity" evidence="1">
    <location>
        <begin position="188"/>
        <end position="198"/>
    </location>
</feature>
<evidence type="ECO:0000256" key="2">
    <source>
        <dbReference type="SAM" id="Phobius"/>
    </source>
</evidence>
<keyword evidence="2" id="KW-1133">Transmembrane helix</keyword>
<dbReference type="AlphaFoldDB" id="D2RPT9"/>
<protein>
    <recommendedName>
        <fullName evidence="5">Photosynthesis system II assembly factor Ycf48/Hcf136-like domain-containing protein</fullName>
    </recommendedName>
</protein>
<evidence type="ECO:0000256" key="1">
    <source>
        <dbReference type="SAM" id="MobiDB-lite"/>
    </source>
</evidence>
<feature type="compositionally biased region" description="Basic and acidic residues" evidence="1">
    <location>
        <begin position="133"/>
        <end position="150"/>
    </location>
</feature>
<evidence type="ECO:0000313" key="3">
    <source>
        <dbReference type="EMBL" id="ADB62241.1"/>
    </source>
</evidence>
<dbReference type="STRING" id="543526.Htur_3378"/>
<evidence type="ECO:0000313" key="4">
    <source>
        <dbReference type="Proteomes" id="UP000001903"/>
    </source>
</evidence>
<evidence type="ECO:0008006" key="5">
    <source>
        <dbReference type="Google" id="ProtNLM"/>
    </source>
</evidence>
<keyword evidence="2" id="KW-0812">Transmembrane</keyword>
<proteinExistence type="predicted"/>
<reference evidence="3 4" key="1">
    <citation type="journal article" date="2010" name="Stand. Genomic Sci.">
        <title>Complete genome sequence of Haloterrigena turkmenica type strain (4k).</title>
        <authorList>
            <person name="Saunders E."/>
            <person name="Tindall B.J."/>
            <person name="Fahnrich R."/>
            <person name="Lapidus A."/>
            <person name="Copeland A."/>
            <person name="Del Rio T.G."/>
            <person name="Lucas S."/>
            <person name="Chen F."/>
            <person name="Tice H."/>
            <person name="Cheng J.F."/>
            <person name="Han C."/>
            <person name="Detter J.C."/>
            <person name="Bruce D."/>
            <person name="Goodwin L."/>
            <person name="Chain P."/>
            <person name="Pitluck S."/>
            <person name="Pati A."/>
            <person name="Ivanova N."/>
            <person name="Mavromatis K."/>
            <person name="Chen A."/>
            <person name="Palaniappan K."/>
            <person name="Land M."/>
            <person name="Hauser L."/>
            <person name="Chang Y.J."/>
            <person name="Jeffries C.D."/>
            <person name="Brettin T."/>
            <person name="Rohde M."/>
            <person name="Goker M."/>
            <person name="Bristow J."/>
            <person name="Eisen J.A."/>
            <person name="Markowitz V."/>
            <person name="Hugenholtz P."/>
            <person name="Klenk H.P."/>
            <person name="Kyrpides N.C."/>
        </authorList>
    </citation>
    <scope>NUCLEOTIDE SEQUENCE [LARGE SCALE GENOMIC DNA]</scope>
    <source>
        <strain evidence="4">ATCC 51198 / DSM 5511 / JCM 9101 / NCIMB 13204 / VKM B-1734 / 4k</strain>
    </source>
</reference>
<feature type="compositionally biased region" description="Basic and acidic residues" evidence="1">
    <location>
        <begin position="244"/>
        <end position="259"/>
    </location>
</feature>
<accession>D2RPT9</accession>
<feature type="compositionally biased region" description="Basic and acidic residues" evidence="1">
    <location>
        <begin position="163"/>
        <end position="175"/>
    </location>
</feature>